<accession>A0A4Z2GZH7</accession>
<feature type="compositionally biased region" description="Polar residues" evidence="3">
    <location>
        <begin position="166"/>
        <end position="181"/>
    </location>
</feature>
<name>A0A4Z2GZH7_9TELE</name>
<reference evidence="5 6" key="1">
    <citation type="submission" date="2019-03" db="EMBL/GenBank/DDBJ databases">
        <title>First draft genome of Liparis tanakae, snailfish: a comprehensive survey of snailfish specific genes.</title>
        <authorList>
            <person name="Kim W."/>
            <person name="Song I."/>
            <person name="Jeong J.-H."/>
            <person name="Kim D."/>
            <person name="Kim S."/>
            <person name="Ryu S."/>
            <person name="Song J.Y."/>
            <person name="Lee S.K."/>
        </authorList>
    </citation>
    <scope>NUCLEOTIDE SEQUENCE [LARGE SCALE GENOMIC DNA]</scope>
    <source>
        <tissue evidence="5">Muscle</tissue>
    </source>
</reference>
<feature type="compositionally biased region" description="Basic and acidic residues" evidence="3">
    <location>
        <begin position="19"/>
        <end position="28"/>
    </location>
</feature>
<gene>
    <name evidence="5" type="primary">Per1</name>
    <name evidence="5" type="ORF">EYF80_030899</name>
</gene>
<dbReference type="GO" id="GO:0000976">
    <property type="term" value="F:transcription cis-regulatory region binding"/>
    <property type="evidence" value="ECO:0007669"/>
    <property type="project" value="TreeGrafter"/>
</dbReference>
<evidence type="ECO:0000313" key="6">
    <source>
        <dbReference type="Proteomes" id="UP000314294"/>
    </source>
</evidence>
<keyword evidence="2" id="KW-0539">Nucleus</keyword>
<keyword evidence="6" id="KW-1185">Reference proteome</keyword>
<dbReference type="GO" id="GO:0001222">
    <property type="term" value="F:transcription corepressor binding"/>
    <property type="evidence" value="ECO:0007669"/>
    <property type="project" value="TreeGrafter"/>
</dbReference>
<evidence type="ECO:0000313" key="5">
    <source>
        <dbReference type="EMBL" id="TNN58889.1"/>
    </source>
</evidence>
<dbReference type="AlphaFoldDB" id="A0A4Z2GZH7"/>
<dbReference type="EMBL" id="SRLO01000368">
    <property type="protein sequence ID" value="TNN58889.1"/>
    <property type="molecule type" value="Genomic_DNA"/>
</dbReference>
<comment type="caution">
    <text evidence="5">The sequence shown here is derived from an EMBL/GenBank/DDBJ whole genome shotgun (WGS) entry which is preliminary data.</text>
</comment>
<evidence type="ECO:0000259" key="4">
    <source>
        <dbReference type="Pfam" id="PF23170"/>
    </source>
</evidence>
<dbReference type="PANTHER" id="PTHR11269:SF8">
    <property type="entry name" value="PERIOD CIRCADIAN PROTEIN HOMOLOG 1"/>
    <property type="match status" value="1"/>
</dbReference>
<feature type="region of interest" description="Disordered" evidence="3">
    <location>
        <begin position="1"/>
        <end position="181"/>
    </location>
</feature>
<dbReference type="GO" id="GO:0000122">
    <property type="term" value="P:negative regulation of transcription by RNA polymerase II"/>
    <property type="evidence" value="ECO:0007669"/>
    <property type="project" value="TreeGrafter"/>
</dbReference>
<comment type="subcellular location">
    <subcellularLocation>
        <location evidence="1">Nucleus</location>
    </subcellularLocation>
</comment>
<evidence type="ECO:0000256" key="3">
    <source>
        <dbReference type="SAM" id="MobiDB-lite"/>
    </source>
</evidence>
<evidence type="ECO:0000256" key="2">
    <source>
        <dbReference type="ARBA" id="ARBA00023242"/>
    </source>
</evidence>
<protein>
    <submittedName>
        <fullName evidence="5">Period circadian 1</fullName>
    </submittedName>
</protein>
<dbReference type="Proteomes" id="UP000314294">
    <property type="component" value="Unassembled WGS sequence"/>
</dbReference>
<evidence type="ECO:0000256" key="1">
    <source>
        <dbReference type="ARBA" id="ARBA00004123"/>
    </source>
</evidence>
<dbReference type="GO" id="GO:0032922">
    <property type="term" value="P:circadian regulation of gene expression"/>
    <property type="evidence" value="ECO:0007669"/>
    <property type="project" value="TreeGrafter"/>
</dbReference>
<dbReference type="Pfam" id="PF23170">
    <property type="entry name" value="bHLH_PER"/>
    <property type="match status" value="1"/>
</dbReference>
<dbReference type="InterPro" id="IPR050760">
    <property type="entry name" value="Period_circadian_regulator"/>
</dbReference>
<feature type="compositionally biased region" description="Low complexity" evidence="3">
    <location>
        <begin position="136"/>
        <end position="160"/>
    </location>
</feature>
<proteinExistence type="predicted"/>
<feature type="compositionally biased region" description="Basic and acidic residues" evidence="3">
    <location>
        <begin position="94"/>
        <end position="109"/>
    </location>
</feature>
<feature type="domain" description="Period circadian protein homolog PER 1-3 bHLH-like" evidence="4">
    <location>
        <begin position="178"/>
        <end position="227"/>
    </location>
</feature>
<sequence length="238" mass="25307">MSFEDSKSMPGTSTRGRAARADEKKYSDQEAESEELNSPKTGGGPPSDNVTQEQESGNGGSSIGGSSPSVRSGSGGRRGHNSDDMDGLSSGNDSGERESEGGMERDNRSHGRQSVRSSHNSSNGKDSGMMLETTESNKSSNSQSLSPPSSSLAYSLLSTSSEHDPPSTSGCSSNQSARVQTQKDLMKAIKELKLRLPTERKAKGHTSTLNALRYALQCVKQVRGEPRVFVCVFRRAAV</sequence>
<feature type="compositionally biased region" description="Polar residues" evidence="3">
    <location>
        <begin position="112"/>
        <end position="125"/>
    </location>
</feature>
<dbReference type="PANTHER" id="PTHR11269">
    <property type="entry name" value="PERIOD CIRCADIAN PROTEIN"/>
    <property type="match status" value="1"/>
</dbReference>
<dbReference type="OrthoDB" id="8963867at2759"/>
<dbReference type="InterPro" id="IPR057310">
    <property type="entry name" value="PER1-3_bHLH"/>
</dbReference>
<organism evidence="5 6">
    <name type="scientific">Liparis tanakae</name>
    <name type="common">Tanaka's snailfish</name>
    <dbReference type="NCBI Taxonomy" id="230148"/>
    <lineage>
        <taxon>Eukaryota</taxon>
        <taxon>Metazoa</taxon>
        <taxon>Chordata</taxon>
        <taxon>Craniata</taxon>
        <taxon>Vertebrata</taxon>
        <taxon>Euteleostomi</taxon>
        <taxon>Actinopterygii</taxon>
        <taxon>Neopterygii</taxon>
        <taxon>Teleostei</taxon>
        <taxon>Neoteleostei</taxon>
        <taxon>Acanthomorphata</taxon>
        <taxon>Eupercaria</taxon>
        <taxon>Perciformes</taxon>
        <taxon>Cottioidei</taxon>
        <taxon>Cottales</taxon>
        <taxon>Liparidae</taxon>
        <taxon>Liparis</taxon>
    </lineage>
</organism>
<dbReference type="GO" id="GO:0005634">
    <property type="term" value="C:nucleus"/>
    <property type="evidence" value="ECO:0007669"/>
    <property type="project" value="UniProtKB-SubCell"/>
</dbReference>
<dbReference type="GO" id="GO:0005737">
    <property type="term" value="C:cytoplasm"/>
    <property type="evidence" value="ECO:0007669"/>
    <property type="project" value="TreeGrafter"/>
</dbReference>
<dbReference type="GO" id="GO:0043153">
    <property type="term" value="P:entrainment of circadian clock by photoperiod"/>
    <property type="evidence" value="ECO:0007669"/>
    <property type="project" value="TreeGrafter"/>
</dbReference>